<comment type="pathway">
    <text evidence="2">Secondary metabolite biosynthesis.</text>
</comment>
<feature type="signal peptide" evidence="11">
    <location>
        <begin position="1"/>
        <end position="18"/>
    </location>
</feature>
<name>A0AAD6TZJ3_9AGAR</name>
<comment type="similarity">
    <text evidence="3 10">Belongs to the cytochrome P450 family.</text>
</comment>
<dbReference type="InterPro" id="IPR036396">
    <property type="entry name" value="Cyt_P450_sf"/>
</dbReference>
<dbReference type="AlphaFoldDB" id="A0AAD6TZJ3"/>
<accession>A0AAD6TZJ3</accession>
<dbReference type="GO" id="GO:0005506">
    <property type="term" value="F:iron ion binding"/>
    <property type="evidence" value="ECO:0007669"/>
    <property type="project" value="InterPro"/>
</dbReference>
<dbReference type="GO" id="GO:0004497">
    <property type="term" value="F:monooxygenase activity"/>
    <property type="evidence" value="ECO:0007669"/>
    <property type="project" value="UniProtKB-KW"/>
</dbReference>
<dbReference type="GO" id="GO:0020037">
    <property type="term" value="F:heme binding"/>
    <property type="evidence" value="ECO:0007669"/>
    <property type="project" value="InterPro"/>
</dbReference>
<dbReference type="SUPFAM" id="SSF48264">
    <property type="entry name" value="Cytochrome P450"/>
    <property type="match status" value="1"/>
</dbReference>
<evidence type="ECO:0000256" key="1">
    <source>
        <dbReference type="ARBA" id="ARBA00001971"/>
    </source>
</evidence>
<feature type="chain" id="PRO_5042113820" evidence="11">
    <location>
        <begin position="19"/>
        <end position="497"/>
    </location>
</feature>
<evidence type="ECO:0000256" key="7">
    <source>
        <dbReference type="ARBA" id="ARBA00023004"/>
    </source>
</evidence>
<dbReference type="Pfam" id="PF00067">
    <property type="entry name" value="p450"/>
    <property type="match status" value="1"/>
</dbReference>
<keyword evidence="6 10" id="KW-0560">Oxidoreductase</keyword>
<evidence type="ECO:0000256" key="10">
    <source>
        <dbReference type="RuleBase" id="RU000461"/>
    </source>
</evidence>
<comment type="caution">
    <text evidence="12">The sequence shown here is derived from an EMBL/GenBank/DDBJ whole genome shotgun (WGS) entry which is preliminary data.</text>
</comment>
<dbReference type="Proteomes" id="UP001222325">
    <property type="component" value="Unassembled WGS sequence"/>
</dbReference>
<dbReference type="InterPro" id="IPR002401">
    <property type="entry name" value="Cyt_P450_E_grp-I"/>
</dbReference>
<proteinExistence type="inferred from homology"/>
<dbReference type="InterPro" id="IPR001128">
    <property type="entry name" value="Cyt_P450"/>
</dbReference>
<dbReference type="Gene3D" id="1.10.630.10">
    <property type="entry name" value="Cytochrome P450"/>
    <property type="match status" value="1"/>
</dbReference>
<dbReference type="CDD" id="cd11065">
    <property type="entry name" value="CYP64-like"/>
    <property type="match status" value="1"/>
</dbReference>
<keyword evidence="5 9" id="KW-0479">Metal-binding</keyword>
<feature type="binding site" description="axial binding residue" evidence="9">
    <location>
        <position position="422"/>
    </location>
    <ligand>
        <name>heme</name>
        <dbReference type="ChEBI" id="CHEBI:30413"/>
    </ligand>
    <ligandPart>
        <name>Fe</name>
        <dbReference type="ChEBI" id="CHEBI:18248"/>
    </ligandPart>
</feature>
<dbReference type="PROSITE" id="PS00086">
    <property type="entry name" value="CYTOCHROME_P450"/>
    <property type="match status" value="1"/>
</dbReference>
<keyword evidence="4 9" id="KW-0349">Heme</keyword>
<dbReference type="PANTHER" id="PTHR46300:SF7">
    <property type="entry name" value="P450, PUTATIVE (EUROFUNG)-RELATED"/>
    <property type="match status" value="1"/>
</dbReference>
<gene>
    <name evidence="12" type="ORF">B0H15DRAFT_911990</name>
</gene>
<keyword evidence="13" id="KW-1185">Reference proteome</keyword>
<comment type="cofactor">
    <cofactor evidence="1 9">
        <name>heme</name>
        <dbReference type="ChEBI" id="CHEBI:30413"/>
    </cofactor>
</comment>
<evidence type="ECO:0000256" key="5">
    <source>
        <dbReference type="ARBA" id="ARBA00022723"/>
    </source>
</evidence>
<dbReference type="EMBL" id="JARJCN010000042">
    <property type="protein sequence ID" value="KAJ7083073.1"/>
    <property type="molecule type" value="Genomic_DNA"/>
</dbReference>
<evidence type="ECO:0000256" key="2">
    <source>
        <dbReference type="ARBA" id="ARBA00005179"/>
    </source>
</evidence>
<evidence type="ECO:0000256" key="9">
    <source>
        <dbReference type="PIRSR" id="PIRSR602401-1"/>
    </source>
</evidence>
<evidence type="ECO:0000313" key="13">
    <source>
        <dbReference type="Proteomes" id="UP001222325"/>
    </source>
</evidence>
<dbReference type="InterPro" id="IPR050364">
    <property type="entry name" value="Cytochrome_P450_fung"/>
</dbReference>
<dbReference type="PRINTS" id="PR00463">
    <property type="entry name" value="EP450I"/>
</dbReference>
<evidence type="ECO:0000256" key="3">
    <source>
        <dbReference type="ARBA" id="ARBA00010617"/>
    </source>
</evidence>
<dbReference type="GO" id="GO:0016705">
    <property type="term" value="F:oxidoreductase activity, acting on paired donors, with incorporation or reduction of molecular oxygen"/>
    <property type="evidence" value="ECO:0007669"/>
    <property type="project" value="InterPro"/>
</dbReference>
<evidence type="ECO:0000256" key="11">
    <source>
        <dbReference type="SAM" id="SignalP"/>
    </source>
</evidence>
<keyword evidence="8 10" id="KW-0503">Monooxygenase</keyword>
<protein>
    <submittedName>
        <fullName evidence="12">Cytochrome P450</fullName>
    </submittedName>
</protein>
<sequence length="497" mass="55664">MLLLPALLSLCILYRARHRPSLSLPPGPPGRLPVLGHLLQFPRSYEWLAYQHWSSKLGESQVYLDIIVGEHIVVLNSFRAAKDLLEGRSALYSDRPKLFALRDILGMDWLQGLMPFGKMFHEVRKAANKYLSSTSIKDYQQLQLCETQKCLKKILKQPEEYVQHFRESAGGAILGAAYGIQLHAGDRYIHTVSVANAGLSFGLSAQAFIYDVFPIVKWLPDWLPGLGFRKEAQRFIGAIAELPDLPLQETKTAMENDTAHHSIAASMLGNKTLDQNVIRTVTGTMYLAGTETTVATLTNFILAMVKYPEAQCKAQAEIDTVIGMGRLPDFKDEPSLPYINALVKEVMRWRIVTPLATPHCLIADDVYNGFHLPKDSIVIGNTFAIMHDELLFPNPDLFIPERYLDPAIKLPDVVFGFGSRICPGRYFSKSLIWITIVSILSTFTISKALDEEGNELEVSDKDFTSGVVSFPVPFQCRILPRSKSTEIVLENIESDHD</sequence>
<organism evidence="12 13">
    <name type="scientific">Mycena belliarum</name>
    <dbReference type="NCBI Taxonomy" id="1033014"/>
    <lineage>
        <taxon>Eukaryota</taxon>
        <taxon>Fungi</taxon>
        <taxon>Dikarya</taxon>
        <taxon>Basidiomycota</taxon>
        <taxon>Agaricomycotina</taxon>
        <taxon>Agaricomycetes</taxon>
        <taxon>Agaricomycetidae</taxon>
        <taxon>Agaricales</taxon>
        <taxon>Marasmiineae</taxon>
        <taxon>Mycenaceae</taxon>
        <taxon>Mycena</taxon>
    </lineage>
</organism>
<evidence type="ECO:0000256" key="6">
    <source>
        <dbReference type="ARBA" id="ARBA00023002"/>
    </source>
</evidence>
<evidence type="ECO:0000313" key="12">
    <source>
        <dbReference type="EMBL" id="KAJ7083073.1"/>
    </source>
</evidence>
<dbReference type="InterPro" id="IPR017972">
    <property type="entry name" value="Cyt_P450_CS"/>
</dbReference>
<evidence type="ECO:0000256" key="4">
    <source>
        <dbReference type="ARBA" id="ARBA00022617"/>
    </source>
</evidence>
<keyword evidence="11" id="KW-0732">Signal</keyword>
<dbReference type="PANTHER" id="PTHR46300">
    <property type="entry name" value="P450, PUTATIVE (EUROFUNG)-RELATED-RELATED"/>
    <property type="match status" value="1"/>
</dbReference>
<evidence type="ECO:0000256" key="8">
    <source>
        <dbReference type="ARBA" id="ARBA00023033"/>
    </source>
</evidence>
<reference evidence="12" key="1">
    <citation type="submission" date="2023-03" db="EMBL/GenBank/DDBJ databases">
        <title>Massive genome expansion in bonnet fungi (Mycena s.s.) driven by repeated elements and novel gene families across ecological guilds.</title>
        <authorList>
            <consortium name="Lawrence Berkeley National Laboratory"/>
            <person name="Harder C.B."/>
            <person name="Miyauchi S."/>
            <person name="Viragh M."/>
            <person name="Kuo A."/>
            <person name="Thoen E."/>
            <person name="Andreopoulos B."/>
            <person name="Lu D."/>
            <person name="Skrede I."/>
            <person name="Drula E."/>
            <person name="Henrissat B."/>
            <person name="Morin E."/>
            <person name="Kohler A."/>
            <person name="Barry K."/>
            <person name="LaButti K."/>
            <person name="Morin E."/>
            <person name="Salamov A."/>
            <person name="Lipzen A."/>
            <person name="Mereny Z."/>
            <person name="Hegedus B."/>
            <person name="Baldrian P."/>
            <person name="Stursova M."/>
            <person name="Weitz H."/>
            <person name="Taylor A."/>
            <person name="Grigoriev I.V."/>
            <person name="Nagy L.G."/>
            <person name="Martin F."/>
            <person name="Kauserud H."/>
        </authorList>
    </citation>
    <scope>NUCLEOTIDE SEQUENCE</scope>
    <source>
        <strain evidence="12">CBHHK173m</strain>
    </source>
</reference>
<keyword evidence="7 9" id="KW-0408">Iron</keyword>